<evidence type="ECO:0000313" key="5">
    <source>
        <dbReference type="EMBL" id="MFC3674810.1"/>
    </source>
</evidence>
<dbReference type="Pfam" id="PF05853">
    <property type="entry name" value="BKACE"/>
    <property type="match status" value="1"/>
</dbReference>
<dbReference type="Gene3D" id="3.20.20.70">
    <property type="entry name" value="Aldolase class I"/>
    <property type="match status" value="1"/>
</dbReference>
<protein>
    <submittedName>
        <fullName evidence="5">3-keto-5-aminohexanoate cleavage protein</fullName>
    </submittedName>
</protein>
<dbReference type="InterPro" id="IPR013785">
    <property type="entry name" value="Aldolase_TIM"/>
</dbReference>
<evidence type="ECO:0000256" key="2">
    <source>
        <dbReference type="ARBA" id="ARBA00022679"/>
    </source>
</evidence>
<dbReference type="EMBL" id="JBHRYJ010000001">
    <property type="protein sequence ID" value="MFC3674810.1"/>
    <property type="molecule type" value="Genomic_DNA"/>
</dbReference>
<name>A0ABV7VBG3_9PROT</name>
<evidence type="ECO:0000256" key="4">
    <source>
        <dbReference type="ARBA" id="ARBA00022833"/>
    </source>
</evidence>
<dbReference type="Proteomes" id="UP001595711">
    <property type="component" value="Unassembled WGS sequence"/>
</dbReference>
<keyword evidence="3" id="KW-0479">Metal-binding</keyword>
<keyword evidence="2" id="KW-0808">Transferase</keyword>
<keyword evidence="4" id="KW-0862">Zinc</keyword>
<dbReference type="PANTHER" id="PTHR37418">
    <property type="entry name" value="3-KETO-5-AMINOHEXANOATE CLEAVAGE ENZYME-RELATED"/>
    <property type="match status" value="1"/>
</dbReference>
<gene>
    <name evidence="5" type="ORF">ACFOOQ_04590</name>
</gene>
<evidence type="ECO:0000313" key="6">
    <source>
        <dbReference type="Proteomes" id="UP001595711"/>
    </source>
</evidence>
<accession>A0ABV7VBG3</accession>
<sequence length="283" mass="29708">MSAAPILPAVMAPAVVAVAPNGARKLKADHPAVPLTADELGRCAAACAEAGAAMIHLHVRQADGRHSLDAGLYHEAIAAVRREAGPELIIQATSEAAGVYDRHQQMAAMRALMPEACSLAIREIAPDAAAESDAAAFFAELHKAGVMLQYILYSDDDVRRFRDLKARGVVPGDKHFVLFVLGRYTAGQTSEPADLLPFLRHWSDADGAFAVCAFGAKESACALAALGLHGHARIGFENNMLLADGRRAADNAALVRQTVQHAGLMGRAIADAGAARALLAQLV</sequence>
<dbReference type="InterPro" id="IPR008567">
    <property type="entry name" value="BKACE"/>
</dbReference>
<comment type="cofactor">
    <cofactor evidence="1">
        <name>Zn(2+)</name>
        <dbReference type="ChEBI" id="CHEBI:29105"/>
    </cofactor>
</comment>
<reference evidence="6" key="1">
    <citation type="journal article" date="2019" name="Int. J. Syst. Evol. Microbiol.">
        <title>The Global Catalogue of Microorganisms (GCM) 10K type strain sequencing project: providing services to taxonomists for standard genome sequencing and annotation.</title>
        <authorList>
            <consortium name="The Broad Institute Genomics Platform"/>
            <consortium name="The Broad Institute Genome Sequencing Center for Infectious Disease"/>
            <person name="Wu L."/>
            <person name="Ma J."/>
        </authorList>
    </citation>
    <scope>NUCLEOTIDE SEQUENCE [LARGE SCALE GENOMIC DNA]</scope>
    <source>
        <strain evidence="6">KCTC 42182</strain>
    </source>
</reference>
<evidence type="ECO:0000256" key="1">
    <source>
        <dbReference type="ARBA" id="ARBA00001947"/>
    </source>
</evidence>
<comment type="caution">
    <text evidence="5">The sequence shown here is derived from an EMBL/GenBank/DDBJ whole genome shotgun (WGS) entry which is preliminary data.</text>
</comment>
<dbReference type="RefSeq" id="WP_379722290.1">
    <property type="nucleotide sequence ID" value="NZ_JBHRYJ010000001.1"/>
</dbReference>
<proteinExistence type="predicted"/>
<evidence type="ECO:0000256" key="3">
    <source>
        <dbReference type="ARBA" id="ARBA00022723"/>
    </source>
</evidence>
<organism evidence="5 6">
    <name type="scientific">Ferrovibrio xuzhouensis</name>
    <dbReference type="NCBI Taxonomy" id="1576914"/>
    <lineage>
        <taxon>Bacteria</taxon>
        <taxon>Pseudomonadati</taxon>
        <taxon>Pseudomonadota</taxon>
        <taxon>Alphaproteobacteria</taxon>
        <taxon>Rhodospirillales</taxon>
        <taxon>Rhodospirillaceae</taxon>
        <taxon>Ferrovibrio</taxon>
    </lineage>
</organism>
<dbReference type="PANTHER" id="PTHR37418:SF2">
    <property type="entry name" value="3-KETO-5-AMINOHEXANOATE CLEAVAGE ENZYME"/>
    <property type="match status" value="1"/>
</dbReference>
<keyword evidence="6" id="KW-1185">Reference proteome</keyword>